<accession>M6D116</accession>
<evidence type="ECO:0000256" key="5">
    <source>
        <dbReference type="SAM" id="Phobius"/>
    </source>
</evidence>
<keyword evidence="5" id="KW-1133">Transmembrane helix</keyword>
<organism evidence="7 8">
    <name type="scientific">Leptospira alstonii serovar Sichuan str. 79601</name>
    <dbReference type="NCBI Taxonomy" id="1218565"/>
    <lineage>
        <taxon>Bacteria</taxon>
        <taxon>Pseudomonadati</taxon>
        <taxon>Spirochaetota</taxon>
        <taxon>Spirochaetia</taxon>
        <taxon>Leptospirales</taxon>
        <taxon>Leptospiraceae</taxon>
        <taxon>Leptospira</taxon>
    </lineage>
</organism>
<dbReference type="InterPro" id="IPR029052">
    <property type="entry name" value="Metallo-depent_PP-like"/>
</dbReference>
<comment type="caution">
    <text evidence="7">The sequence shown here is derived from an EMBL/GenBank/DDBJ whole genome shotgun (WGS) entry which is preliminary data.</text>
</comment>
<dbReference type="GO" id="GO:0016020">
    <property type="term" value="C:membrane"/>
    <property type="evidence" value="ECO:0007669"/>
    <property type="project" value="GOC"/>
</dbReference>
<dbReference type="PATRIC" id="fig|1218565.3.peg.1237"/>
<feature type="transmembrane region" description="Helical" evidence="5">
    <location>
        <begin position="142"/>
        <end position="160"/>
    </location>
</feature>
<reference evidence="7 8" key="1">
    <citation type="submission" date="2013-01" db="EMBL/GenBank/DDBJ databases">
        <authorList>
            <person name="Harkins D.M."/>
            <person name="Durkin A.S."/>
            <person name="Brinkac L.M."/>
            <person name="Haft D.H."/>
            <person name="Selengut J.D."/>
            <person name="Sanka R."/>
            <person name="DePew J."/>
            <person name="Purushe J."/>
            <person name="Galloway R.L."/>
            <person name="Vinetz J.M."/>
            <person name="Sutton G.G."/>
            <person name="Nierman W.C."/>
            <person name="Fouts D.E."/>
        </authorList>
    </citation>
    <scope>NUCLEOTIDE SEQUENCE [LARGE SCALE GENOMIC DNA]</scope>
    <source>
        <strain evidence="7 8">79601</strain>
    </source>
</reference>
<dbReference type="EMBL" id="ANIK01000026">
    <property type="protein sequence ID" value="EMJ96376.1"/>
    <property type="molecule type" value="Genomic_DNA"/>
</dbReference>
<feature type="domain" description="Calcineurin-like phosphoesterase" evidence="6">
    <location>
        <begin position="185"/>
        <end position="353"/>
    </location>
</feature>
<gene>
    <name evidence="7" type="ORF">LEP1GSC194_3286</name>
</gene>
<keyword evidence="5" id="KW-0812">Transmembrane</keyword>
<dbReference type="Gene3D" id="3.60.21.10">
    <property type="match status" value="1"/>
</dbReference>
<dbReference type="FunFam" id="3.60.21.10:FF:000028">
    <property type="entry name" value="Putative metallophosphoesterase"/>
    <property type="match status" value="1"/>
</dbReference>
<dbReference type="AlphaFoldDB" id="M6D116"/>
<protein>
    <submittedName>
        <fullName evidence="7">Calcineurin-like phosphoesterase family protein</fullName>
    </submittedName>
</protein>
<evidence type="ECO:0000256" key="3">
    <source>
        <dbReference type="ARBA" id="ARBA00022801"/>
    </source>
</evidence>
<dbReference type="Pfam" id="PF00149">
    <property type="entry name" value="Metallophos"/>
    <property type="match status" value="1"/>
</dbReference>
<evidence type="ECO:0000256" key="4">
    <source>
        <dbReference type="ARBA" id="ARBA00061089"/>
    </source>
</evidence>
<dbReference type="SUPFAM" id="SSF56300">
    <property type="entry name" value="Metallo-dependent phosphatases"/>
    <property type="match status" value="1"/>
</dbReference>
<evidence type="ECO:0000313" key="8">
    <source>
        <dbReference type="Proteomes" id="UP000011988"/>
    </source>
</evidence>
<dbReference type="GO" id="GO:0009245">
    <property type="term" value="P:lipid A biosynthetic process"/>
    <property type="evidence" value="ECO:0007669"/>
    <property type="project" value="TreeGrafter"/>
</dbReference>
<feature type="transmembrane region" description="Helical" evidence="5">
    <location>
        <begin position="18"/>
        <end position="38"/>
    </location>
</feature>
<evidence type="ECO:0000259" key="6">
    <source>
        <dbReference type="Pfam" id="PF00149"/>
    </source>
</evidence>
<dbReference type="GO" id="GO:0046872">
    <property type="term" value="F:metal ion binding"/>
    <property type="evidence" value="ECO:0007669"/>
    <property type="project" value="UniProtKB-KW"/>
</dbReference>
<keyword evidence="3" id="KW-0378">Hydrolase</keyword>
<comment type="cofactor">
    <cofactor evidence="1">
        <name>a divalent metal cation</name>
        <dbReference type="ChEBI" id="CHEBI:60240"/>
    </cofactor>
</comment>
<feature type="transmembrane region" description="Helical" evidence="5">
    <location>
        <begin position="50"/>
        <end position="71"/>
    </location>
</feature>
<keyword evidence="2" id="KW-0479">Metal-binding</keyword>
<dbReference type="PANTHER" id="PTHR31302:SF31">
    <property type="entry name" value="PHOSPHODIESTERASE YAEI"/>
    <property type="match status" value="1"/>
</dbReference>
<dbReference type="InterPro" id="IPR004843">
    <property type="entry name" value="Calcineurin-like_PHP"/>
</dbReference>
<dbReference type="Proteomes" id="UP000011988">
    <property type="component" value="Unassembled WGS sequence"/>
</dbReference>
<feature type="transmembrane region" description="Helical" evidence="5">
    <location>
        <begin position="83"/>
        <end position="104"/>
    </location>
</feature>
<name>M6D116_9LEPT</name>
<evidence type="ECO:0000313" key="7">
    <source>
        <dbReference type="EMBL" id="EMJ96376.1"/>
    </source>
</evidence>
<proteinExistence type="inferred from homology"/>
<comment type="similarity">
    <text evidence="4">Belongs to the metallophosphoesterase superfamily.</text>
</comment>
<dbReference type="PANTHER" id="PTHR31302">
    <property type="entry name" value="TRANSMEMBRANE PROTEIN WITH METALLOPHOSPHOESTERASE DOMAIN-RELATED"/>
    <property type="match status" value="1"/>
</dbReference>
<sequence length="411" mass="45803">MGIFFGLIYIMENQISRFLIFLSVFTLIIGLGYTYTGLRLIPNLSSQSWISWFGWTLILVFTLSIPISYYISLTSEREGIQTVFSYLAFTGLGFFTILFSLVLLKDITAVSFYGFTKLFPNFDPTQNTTGELIQRKEFLNRLLSFSVLGFAGGLTGIGFYQAHRKLKVISVDINENDLHTSLDGFKIVQISDIHIGPTIKKSFLEAVVKTVNELEPDLVAITGDLVDGPVSKLGRHITPLADLKSKHGTFFVTGNHEYYSGALSWIRELEKHGIQVLLNENRILEHGRASLTLAGVTDLKAGTILAEHKTDPYRAMRGGETSDYKILLAHQPNSVFEGADAGFNLQLSGHTHGGQYFPGNLLIYLAQKFVAGLHKHKDTWIYVSRGTGYWGPPIRLGAPSEISVIRLRKNS</sequence>
<dbReference type="GO" id="GO:0008758">
    <property type="term" value="F:UDP-2,3-diacylglucosamine hydrolase activity"/>
    <property type="evidence" value="ECO:0007669"/>
    <property type="project" value="TreeGrafter"/>
</dbReference>
<keyword evidence="5" id="KW-0472">Membrane</keyword>
<dbReference type="InterPro" id="IPR051158">
    <property type="entry name" value="Metallophosphoesterase_sf"/>
</dbReference>
<evidence type="ECO:0000256" key="1">
    <source>
        <dbReference type="ARBA" id="ARBA00001968"/>
    </source>
</evidence>
<dbReference type="CDD" id="cd07385">
    <property type="entry name" value="MPP_YkuE_C"/>
    <property type="match status" value="1"/>
</dbReference>
<evidence type="ECO:0000256" key="2">
    <source>
        <dbReference type="ARBA" id="ARBA00022723"/>
    </source>
</evidence>